<gene>
    <name evidence="2" type="ORF">NIES23_41530</name>
</gene>
<evidence type="ECO:0000256" key="1">
    <source>
        <dbReference type="SAM" id="SignalP"/>
    </source>
</evidence>
<protein>
    <recommendedName>
        <fullName evidence="4">PEP-CTERM protein-sorting domain-containing protein</fullName>
    </recommendedName>
</protein>
<sequence>MVNKMRNFQNWGRSVALASSTLALGSALAISSSISSAQAASLGAINITGGAIIGNVIDISPDNDTISFTAPFTTVSSSGPFSGLVASSISTINLVLTGAGVEVLGTTVTPYSATTTAPFISFVDGSNFVVDDPSIAGRNFTPGDDENIVGYTLPQLRGTFFSNTGDFLSEGILTANQISGTGINGSFSLTLSAVEVGIGQPVPEPATAGALAALGIGALFTNNVVKKKKVKINA</sequence>
<dbReference type="AlphaFoldDB" id="A0A1Z4KQR3"/>
<dbReference type="EMBL" id="AP018216">
    <property type="protein sequence ID" value="BAY71336.1"/>
    <property type="molecule type" value="Genomic_DNA"/>
</dbReference>
<name>A0A1Z4KQR3_ANAVA</name>
<accession>A0A1Z4KQR3</accession>
<feature type="chain" id="PRO_5011110697" description="PEP-CTERM protein-sorting domain-containing protein" evidence="1">
    <location>
        <begin position="40"/>
        <end position="234"/>
    </location>
</feature>
<organism evidence="2 3">
    <name type="scientific">Trichormus variabilis NIES-23</name>
    <dbReference type="NCBI Taxonomy" id="1973479"/>
    <lineage>
        <taxon>Bacteria</taxon>
        <taxon>Bacillati</taxon>
        <taxon>Cyanobacteriota</taxon>
        <taxon>Cyanophyceae</taxon>
        <taxon>Nostocales</taxon>
        <taxon>Nostocaceae</taxon>
        <taxon>Trichormus</taxon>
    </lineage>
</organism>
<evidence type="ECO:0000313" key="3">
    <source>
        <dbReference type="Proteomes" id="UP000217507"/>
    </source>
</evidence>
<feature type="signal peptide" evidence="1">
    <location>
        <begin position="1"/>
        <end position="39"/>
    </location>
</feature>
<keyword evidence="1" id="KW-0732">Signal</keyword>
<evidence type="ECO:0008006" key="4">
    <source>
        <dbReference type="Google" id="ProtNLM"/>
    </source>
</evidence>
<dbReference type="Proteomes" id="UP000217507">
    <property type="component" value="Chromosome"/>
</dbReference>
<reference evidence="2 3" key="1">
    <citation type="submission" date="2017-06" db="EMBL/GenBank/DDBJ databases">
        <title>Genome sequencing of cyanobaciteial culture collection at National Institute for Environmental Studies (NIES).</title>
        <authorList>
            <person name="Hirose Y."/>
            <person name="Shimura Y."/>
            <person name="Fujisawa T."/>
            <person name="Nakamura Y."/>
            <person name="Kawachi M."/>
        </authorList>
    </citation>
    <scope>NUCLEOTIDE SEQUENCE [LARGE SCALE GENOMIC DNA]</scope>
    <source>
        <strain evidence="2 3">NIES-23</strain>
    </source>
</reference>
<evidence type="ECO:0000313" key="2">
    <source>
        <dbReference type="EMBL" id="BAY71336.1"/>
    </source>
</evidence>
<proteinExistence type="predicted"/>